<evidence type="ECO:0000256" key="1">
    <source>
        <dbReference type="SAM" id="MobiDB-lite"/>
    </source>
</evidence>
<dbReference type="PANTHER" id="PTHR47430">
    <property type="entry name" value="GB|AAC33480.1"/>
    <property type="match status" value="1"/>
</dbReference>
<accession>A0ABU6QLJ7</accession>
<sequence>MDEKVKKSKTEEICLEQNERKKEKHMKKKKIHENDKTCNSDKILEANCIDDAADSTGNREEDGNISKKLKKKGTTDAEAVRNAIRDDKVLQGMDDNQKSKKRKNCSDSLTGMQEMGSSKPNKRGKVNGDYDLQDHVGDPPLDRISTGDAIMHILLSMKLMVKQDKETDKVTSKKVKRVEEDSKTNKGDTESVVADISLLKSNEGEDHQGKKMKKNLSNKGKSKEQSKFKGNEDDQHYAKGNEGEDDSLGKQRKKKLSNKSKSKEKSEFKSSKDDQHCANGNEGDNDNLGKKMKKGKQSEKSTSKESNEVNDQGKKTKINKKTKEGTTSKPKRVTFSDEVEVCCDGLIRGKRYTLEEDEKIKQAVFDYIESHQLGDEGLDMVINSGSHPELKHFGRKLEQSCSIGLT</sequence>
<evidence type="ECO:0000313" key="2">
    <source>
        <dbReference type="EMBL" id="MED6112839.1"/>
    </source>
</evidence>
<dbReference type="EMBL" id="JASCZI010000650">
    <property type="protein sequence ID" value="MED6112839.1"/>
    <property type="molecule type" value="Genomic_DNA"/>
</dbReference>
<proteinExistence type="predicted"/>
<feature type="compositionally biased region" description="Basic and acidic residues" evidence="1">
    <location>
        <begin position="73"/>
        <end position="89"/>
    </location>
</feature>
<dbReference type="PANTHER" id="PTHR47430:SF4">
    <property type="entry name" value="GB|AAC33480.1"/>
    <property type="match status" value="1"/>
</dbReference>
<feature type="compositionally biased region" description="Basic residues" evidence="1">
    <location>
        <begin position="250"/>
        <end position="260"/>
    </location>
</feature>
<feature type="compositionally biased region" description="Basic and acidic residues" evidence="1">
    <location>
        <begin position="261"/>
        <end position="276"/>
    </location>
</feature>
<name>A0ABU6QLJ7_9FABA</name>
<dbReference type="Proteomes" id="UP001341840">
    <property type="component" value="Unassembled WGS sequence"/>
</dbReference>
<feature type="compositionally biased region" description="Basic and acidic residues" evidence="1">
    <location>
        <begin position="126"/>
        <end position="141"/>
    </location>
</feature>
<organism evidence="2 3">
    <name type="scientific">Stylosanthes scabra</name>
    <dbReference type="NCBI Taxonomy" id="79078"/>
    <lineage>
        <taxon>Eukaryota</taxon>
        <taxon>Viridiplantae</taxon>
        <taxon>Streptophyta</taxon>
        <taxon>Embryophyta</taxon>
        <taxon>Tracheophyta</taxon>
        <taxon>Spermatophyta</taxon>
        <taxon>Magnoliopsida</taxon>
        <taxon>eudicotyledons</taxon>
        <taxon>Gunneridae</taxon>
        <taxon>Pentapetalae</taxon>
        <taxon>rosids</taxon>
        <taxon>fabids</taxon>
        <taxon>Fabales</taxon>
        <taxon>Fabaceae</taxon>
        <taxon>Papilionoideae</taxon>
        <taxon>50 kb inversion clade</taxon>
        <taxon>dalbergioids sensu lato</taxon>
        <taxon>Dalbergieae</taxon>
        <taxon>Pterocarpus clade</taxon>
        <taxon>Stylosanthes</taxon>
    </lineage>
</organism>
<feature type="compositionally biased region" description="Basic and acidic residues" evidence="1">
    <location>
        <begin position="161"/>
        <end position="189"/>
    </location>
</feature>
<feature type="compositionally biased region" description="Basic residues" evidence="1">
    <location>
        <begin position="22"/>
        <end position="31"/>
    </location>
</feature>
<protein>
    <submittedName>
        <fullName evidence="2">Uncharacterized protein</fullName>
    </submittedName>
</protein>
<feature type="region of interest" description="Disordered" evidence="1">
    <location>
        <begin position="161"/>
        <end position="331"/>
    </location>
</feature>
<feature type="region of interest" description="Disordered" evidence="1">
    <location>
        <begin position="50"/>
        <end position="143"/>
    </location>
</feature>
<feature type="compositionally biased region" description="Basic and acidic residues" evidence="1">
    <location>
        <begin position="221"/>
        <end position="242"/>
    </location>
</feature>
<evidence type="ECO:0000313" key="3">
    <source>
        <dbReference type="Proteomes" id="UP001341840"/>
    </source>
</evidence>
<gene>
    <name evidence="2" type="ORF">PIB30_065328</name>
</gene>
<reference evidence="2 3" key="1">
    <citation type="journal article" date="2023" name="Plants (Basel)">
        <title>Bridging the Gap: Combining Genomics and Transcriptomics Approaches to Understand Stylosanthes scabra, an Orphan Legume from the Brazilian Caatinga.</title>
        <authorList>
            <person name="Ferreira-Neto J.R.C."/>
            <person name="da Silva M.D."/>
            <person name="Binneck E."/>
            <person name="de Melo N.F."/>
            <person name="da Silva R.H."/>
            <person name="de Melo A.L.T.M."/>
            <person name="Pandolfi V."/>
            <person name="Bustamante F.O."/>
            <person name="Brasileiro-Vidal A.C."/>
            <person name="Benko-Iseppon A.M."/>
        </authorList>
    </citation>
    <scope>NUCLEOTIDE SEQUENCE [LARGE SCALE GENOMIC DNA]</scope>
    <source>
        <tissue evidence="2">Leaves</tissue>
    </source>
</reference>
<feature type="region of interest" description="Disordered" evidence="1">
    <location>
        <begin position="1"/>
        <end position="37"/>
    </location>
</feature>
<feature type="compositionally biased region" description="Polar residues" evidence="1">
    <location>
        <begin position="106"/>
        <end position="119"/>
    </location>
</feature>
<comment type="caution">
    <text evidence="2">The sequence shown here is derived from an EMBL/GenBank/DDBJ whole genome shotgun (WGS) entry which is preliminary data.</text>
</comment>
<feature type="compositionally biased region" description="Basic and acidic residues" evidence="1">
    <location>
        <begin position="1"/>
        <end position="21"/>
    </location>
</feature>
<feature type="compositionally biased region" description="Basic and acidic residues" evidence="1">
    <location>
        <begin position="296"/>
        <end position="314"/>
    </location>
</feature>
<keyword evidence="3" id="KW-1185">Reference proteome</keyword>